<evidence type="ECO:0000256" key="1">
    <source>
        <dbReference type="SAM" id="SignalP"/>
    </source>
</evidence>
<proteinExistence type="predicted"/>
<dbReference type="AlphaFoldDB" id="A0A940IGP7"/>
<feature type="signal peptide" evidence="1">
    <location>
        <begin position="1"/>
        <end position="25"/>
    </location>
</feature>
<keyword evidence="1" id="KW-0732">Signal</keyword>
<evidence type="ECO:0008006" key="4">
    <source>
        <dbReference type="Google" id="ProtNLM"/>
    </source>
</evidence>
<gene>
    <name evidence="2" type="ORF">IAC07_05810</name>
</gene>
<reference evidence="2" key="2">
    <citation type="journal article" date="2021" name="PeerJ">
        <title>Extensive microbial diversity within the chicken gut microbiome revealed by metagenomics and culture.</title>
        <authorList>
            <person name="Gilroy R."/>
            <person name="Ravi A."/>
            <person name="Getino M."/>
            <person name="Pursley I."/>
            <person name="Horton D.L."/>
            <person name="Alikhan N.F."/>
            <person name="Baker D."/>
            <person name="Gharbi K."/>
            <person name="Hall N."/>
            <person name="Watson M."/>
            <person name="Adriaenssens E.M."/>
            <person name="Foster-Nyarko E."/>
            <person name="Jarju S."/>
            <person name="Secka A."/>
            <person name="Antonio M."/>
            <person name="Oren A."/>
            <person name="Chaudhuri R.R."/>
            <person name="La Ragione R."/>
            <person name="Hildebrand F."/>
            <person name="Pallen M.J."/>
        </authorList>
    </citation>
    <scope>NUCLEOTIDE SEQUENCE</scope>
    <source>
        <strain evidence="2">F1-3629</strain>
    </source>
</reference>
<evidence type="ECO:0000313" key="3">
    <source>
        <dbReference type="Proteomes" id="UP000771749"/>
    </source>
</evidence>
<sequence>MMRRSCIPVLLCLLFLYAGTAGMHAQPCGRSLGAEFSFTGIGLGFQMPARGNSFHSISVEMDMPDVLRGETGIPGVRASYVTDFVFASADYGSFAVRWFAGPGFIAGYVRDIGSDFGFMAGICGNAGAEFIFKVPVSLKLSVVPVIAAHATAGDTDMSLEIYRYGLLQAVSPRLGIRYCF</sequence>
<accession>A0A940IGP7</accession>
<feature type="chain" id="PRO_5037045599" description="Outer membrane protein beta-barrel domain-containing protein" evidence="1">
    <location>
        <begin position="26"/>
        <end position="180"/>
    </location>
</feature>
<dbReference type="EMBL" id="JADIMJ010000086">
    <property type="protein sequence ID" value="MBO8454223.1"/>
    <property type="molecule type" value="Genomic_DNA"/>
</dbReference>
<evidence type="ECO:0000313" key="2">
    <source>
        <dbReference type="EMBL" id="MBO8454223.1"/>
    </source>
</evidence>
<dbReference type="Proteomes" id="UP000771749">
    <property type="component" value="Unassembled WGS sequence"/>
</dbReference>
<organism evidence="2 3">
    <name type="scientific">Candidatus Cryptobacteroides gallistercoris</name>
    <dbReference type="NCBI Taxonomy" id="2840765"/>
    <lineage>
        <taxon>Bacteria</taxon>
        <taxon>Pseudomonadati</taxon>
        <taxon>Bacteroidota</taxon>
        <taxon>Bacteroidia</taxon>
        <taxon>Bacteroidales</taxon>
        <taxon>Candidatus Cryptobacteroides</taxon>
    </lineage>
</organism>
<comment type="caution">
    <text evidence="2">The sequence shown here is derived from an EMBL/GenBank/DDBJ whole genome shotgun (WGS) entry which is preliminary data.</text>
</comment>
<protein>
    <recommendedName>
        <fullName evidence="4">Outer membrane protein beta-barrel domain-containing protein</fullName>
    </recommendedName>
</protein>
<reference evidence="2" key="1">
    <citation type="submission" date="2020-10" db="EMBL/GenBank/DDBJ databases">
        <authorList>
            <person name="Gilroy R."/>
        </authorList>
    </citation>
    <scope>NUCLEOTIDE SEQUENCE</scope>
    <source>
        <strain evidence="2">F1-3629</strain>
    </source>
</reference>
<name>A0A940IGP7_9BACT</name>